<feature type="transmembrane region" description="Helical" evidence="1">
    <location>
        <begin position="132"/>
        <end position="151"/>
    </location>
</feature>
<feature type="transmembrane region" description="Helical" evidence="1">
    <location>
        <begin position="279"/>
        <end position="300"/>
    </location>
</feature>
<dbReference type="OrthoDB" id="92225at2"/>
<dbReference type="Proteomes" id="UP000199387">
    <property type="component" value="Unassembled WGS sequence"/>
</dbReference>
<keyword evidence="3" id="KW-1185">Reference proteome</keyword>
<feature type="transmembrane region" description="Helical" evidence="1">
    <location>
        <begin position="366"/>
        <end position="394"/>
    </location>
</feature>
<dbReference type="EMBL" id="FMZA01000006">
    <property type="protein sequence ID" value="SDC34654.1"/>
    <property type="molecule type" value="Genomic_DNA"/>
</dbReference>
<evidence type="ECO:0000313" key="3">
    <source>
        <dbReference type="Proteomes" id="UP000199387"/>
    </source>
</evidence>
<keyword evidence="1" id="KW-0472">Membrane</keyword>
<proteinExistence type="predicted"/>
<name>A0A1G6KUK3_9BACL</name>
<dbReference type="Pfam" id="PF10797">
    <property type="entry name" value="YhfT"/>
    <property type="match status" value="1"/>
</dbReference>
<feature type="transmembrane region" description="Helical" evidence="1">
    <location>
        <begin position="92"/>
        <end position="112"/>
    </location>
</feature>
<dbReference type="STRING" id="1236220.SAMN04488112_106168"/>
<evidence type="ECO:0000313" key="2">
    <source>
        <dbReference type="EMBL" id="SDC34654.1"/>
    </source>
</evidence>
<accession>A0A1G6KUK3</accession>
<feature type="transmembrane region" description="Helical" evidence="1">
    <location>
        <begin position="46"/>
        <end position="72"/>
    </location>
</feature>
<dbReference type="RefSeq" id="WP_091567748.1">
    <property type="nucleotide sequence ID" value="NZ_FMZA01000006.1"/>
</dbReference>
<keyword evidence="1" id="KW-1133">Transmembrane helix</keyword>
<feature type="transmembrane region" description="Helical" evidence="1">
    <location>
        <begin position="406"/>
        <end position="430"/>
    </location>
</feature>
<keyword evidence="1" id="KW-0812">Transmembrane</keyword>
<organism evidence="2 3">
    <name type="scientific">Melghirimyces thermohalophilus</name>
    <dbReference type="NCBI Taxonomy" id="1236220"/>
    <lineage>
        <taxon>Bacteria</taxon>
        <taxon>Bacillati</taxon>
        <taxon>Bacillota</taxon>
        <taxon>Bacilli</taxon>
        <taxon>Bacillales</taxon>
        <taxon>Thermoactinomycetaceae</taxon>
        <taxon>Melghirimyces</taxon>
    </lineage>
</organism>
<feature type="transmembrane region" description="Helical" evidence="1">
    <location>
        <begin position="238"/>
        <end position="259"/>
    </location>
</feature>
<reference evidence="2 3" key="1">
    <citation type="submission" date="2016-10" db="EMBL/GenBank/DDBJ databases">
        <authorList>
            <person name="de Groot N.N."/>
        </authorList>
    </citation>
    <scope>NUCLEOTIDE SEQUENCE [LARGE SCALE GENOMIC DNA]</scope>
    <source>
        <strain evidence="2 3">DSM 45514</strain>
    </source>
</reference>
<dbReference type="InterPro" id="IPR019733">
    <property type="entry name" value="Uncharacterised_YhfT"/>
</dbReference>
<dbReference type="AlphaFoldDB" id="A0A1G6KUK3"/>
<feature type="transmembrane region" description="Helical" evidence="1">
    <location>
        <begin position="307"/>
        <end position="331"/>
    </location>
</feature>
<evidence type="ECO:0000256" key="1">
    <source>
        <dbReference type="SAM" id="Phobius"/>
    </source>
</evidence>
<protein>
    <recommendedName>
        <fullName evidence="4">YhfT family protein</fullName>
    </recommendedName>
</protein>
<gene>
    <name evidence="2" type="ORF">SAMN04488112_106168</name>
</gene>
<sequence length="432" mass="44868">MEMILVMLVGAVAAVLANRGIAVFNDGLRPIMPEHIEGRMDRRSLALTSLAMSFGLVLGFGIPISLTASILLIHSILLGTDIIGLSVPGNRWGTPAAAVIGGAYGAGLLLGLEGFVRVFEALPVDLLQPLEQVGAPVVVAFIAFPALAVAIQFGIGKGVWTFAASAFVRQLVVWANEQQLFSFGTVTITVNPEGLALVTGMAFLLVFAMGESSSKQDGTKMDLTALFSHRVQRIRKNLISFMVMGGLIAASTHLLVMAGDPISLQLAAEGKQMEAGLAAAARALGFLPLVASTAIATGVYGPVGFTFIFAVGLLLPQAWLAGVAGAGIMMLEVLLLSRLARFLDRYPGVREAGSNIRTAMTRVLEVALLIGGANAAHAMAPGLGFFLIAGFYVLNEAAGRPVVRMAVGPIGAIAVGVIANLLVFAGIMAVPQ</sequence>
<evidence type="ECO:0008006" key="4">
    <source>
        <dbReference type="Google" id="ProtNLM"/>
    </source>
</evidence>